<dbReference type="Gene3D" id="1.25.40.20">
    <property type="entry name" value="Ankyrin repeat-containing domain"/>
    <property type="match status" value="3"/>
</dbReference>
<dbReference type="Pfam" id="PF00023">
    <property type="entry name" value="Ank"/>
    <property type="match status" value="1"/>
</dbReference>
<dbReference type="AlphaFoldDB" id="A0A0M3K8T6"/>
<feature type="repeat" description="ANK" evidence="1">
    <location>
        <begin position="20"/>
        <end position="54"/>
    </location>
</feature>
<dbReference type="EMBL" id="UYRR01033406">
    <property type="protein sequence ID" value="VDK58699.1"/>
    <property type="molecule type" value="Genomic_DNA"/>
</dbReference>
<keyword evidence="1" id="KW-0040">ANK repeat</keyword>
<sequence>MDILLGTAIRKRALICKDNDGVTPIHAAASRGHLDCLTESIKLIKFNDINVLDKKSRTPLMYAVGNAQWDCAEALMEYEKVDYLCVDNMGRGLMHRAAVMCDVKQCLTLIQKGADFVCEDQFGVTPLHLAAKEGDAELVEILLNRKAPLKEDANGLTPFEWAAAGGSVAVLEVIRPYRHRSNIFMSILIAASCNRFNVCKYLLDDLPECINAINHCGWTALHYASHSGYTDLVRLLVDHGADASAVDLLLRTPLMLAAMSSEDRLSSVVVAGIVSQTLINAGASIVLRDIDGNSALHLACLSKNEDVARYILKRLDPPQDDGHAEHIVNSVNSKKETFDERDRLPALAAIEDDDIAECASFLISILLDNPGSARTSAVTDCPSRRKRASMDTTETDSEFY</sequence>
<evidence type="ECO:0000256" key="1">
    <source>
        <dbReference type="PROSITE-ProRule" id="PRU00023"/>
    </source>
</evidence>
<evidence type="ECO:0000313" key="4">
    <source>
        <dbReference type="Proteomes" id="UP000267096"/>
    </source>
</evidence>
<dbReference type="InterPro" id="IPR002110">
    <property type="entry name" value="Ankyrin_rpt"/>
</dbReference>
<dbReference type="Proteomes" id="UP000267096">
    <property type="component" value="Unassembled WGS sequence"/>
</dbReference>
<proteinExistence type="predicted"/>
<dbReference type="SUPFAM" id="SSF48403">
    <property type="entry name" value="Ankyrin repeat"/>
    <property type="match status" value="1"/>
</dbReference>
<gene>
    <name evidence="3" type="ORF">ASIM_LOCUS16784</name>
</gene>
<evidence type="ECO:0000313" key="5">
    <source>
        <dbReference type="WBParaSite" id="ASIM_0001737701-mRNA-1"/>
    </source>
</evidence>
<keyword evidence="4" id="KW-1185">Reference proteome</keyword>
<protein>
    <submittedName>
        <fullName evidence="5">ANK_REP_REGION domain-containing protein</fullName>
    </submittedName>
</protein>
<dbReference type="InterPro" id="IPR052391">
    <property type="entry name" value="E3_Ligase-Neurotoxin"/>
</dbReference>
<organism evidence="5">
    <name type="scientific">Anisakis simplex</name>
    <name type="common">Herring worm</name>
    <dbReference type="NCBI Taxonomy" id="6269"/>
    <lineage>
        <taxon>Eukaryota</taxon>
        <taxon>Metazoa</taxon>
        <taxon>Ecdysozoa</taxon>
        <taxon>Nematoda</taxon>
        <taxon>Chromadorea</taxon>
        <taxon>Rhabditida</taxon>
        <taxon>Spirurina</taxon>
        <taxon>Ascaridomorpha</taxon>
        <taxon>Ascaridoidea</taxon>
        <taxon>Anisakidae</taxon>
        <taxon>Anisakis</taxon>
        <taxon>Anisakis simplex complex</taxon>
    </lineage>
</organism>
<dbReference type="PANTHER" id="PTHR24133:SF40">
    <property type="entry name" value="ANKYRIN REPEAT DOMAIN 44"/>
    <property type="match status" value="1"/>
</dbReference>
<reference evidence="5" key="1">
    <citation type="submission" date="2017-02" db="UniProtKB">
        <authorList>
            <consortium name="WormBaseParasite"/>
        </authorList>
    </citation>
    <scope>IDENTIFICATION</scope>
</reference>
<dbReference type="PANTHER" id="PTHR24133">
    <property type="entry name" value="ANKYRIN DOMAIN-CONTAINING"/>
    <property type="match status" value="1"/>
</dbReference>
<feature type="repeat" description="ANK" evidence="1">
    <location>
        <begin position="216"/>
        <end position="248"/>
    </location>
</feature>
<reference evidence="3 4" key="2">
    <citation type="submission" date="2018-11" db="EMBL/GenBank/DDBJ databases">
        <authorList>
            <consortium name="Pathogen Informatics"/>
        </authorList>
    </citation>
    <scope>NUCLEOTIDE SEQUENCE [LARGE SCALE GENOMIC DNA]</scope>
</reference>
<dbReference type="SMART" id="SM00248">
    <property type="entry name" value="ANK"/>
    <property type="match status" value="8"/>
</dbReference>
<name>A0A0M3K8T6_ANISI</name>
<dbReference type="PROSITE" id="PS50297">
    <property type="entry name" value="ANK_REP_REGION"/>
    <property type="match status" value="2"/>
</dbReference>
<evidence type="ECO:0000256" key="2">
    <source>
        <dbReference type="SAM" id="MobiDB-lite"/>
    </source>
</evidence>
<dbReference type="InterPro" id="IPR036770">
    <property type="entry name" value="Ankyrin_rpt-contain_sf"/>
</dbReference>
<dbReference type="OrthoDB" id="7464126at2759"/>
<dbReference type="Pfam" id="PF12796">
    <property type="entry name" value="Ank_2"/>
    <property type="match status" value="3"/>
</dbReference>
<feature type="region of interest" description="Disordered" evidence="2">
    <location>
        <begin position="372"/>
        <end position="400"/>
    </location>
</feature>
<evidence type="ECO:0000313" key="3">
    <source>
        <dbReference type="EMBL" id="VDK58699.1"/>
    </source>
</evidence>
<dbReference type="WBParaSite" id="ASIM_0001737701-mRNA-1">
    <property type="protein sequence ID" value="ASIM_0001737701-mRNA-1"/>
    <property type="gene ID" value="ASIM_0001737701"/>
</dbReference>
<dbReference type="PRINTS" id="PR01415">
    <property type="entry name" value="ANKYRIN"/>
</dbReference>
<feature type="repeat" description="ANK" evidence="1">
    <location>
        <begin position="122"/>
        <end position="154"/>
    </location>
</feature>
<accession>A0A0M3K8T6</accession>
<dbReference type="PROSITE" id="PS50088">
    <property type="entry name" value="ANK_REPEAT"/>
    <property type="match status" value="3"/>
</dbReference>